<dbReference type="Proteomes" id="UP001283691">
    <property type="component" value="Unassembled WGS sequence"/>
</dbReference>
<protein>
    <submittedName>
        <fullName evidence="1">Uncharacterized protein</fullName>
    </submittedName>
</protein>
<reference evidence="1" key="2">
    <citation type="submission" date="2023-07" db="EMBL/GenBank/DDBJ databases">
        <authorList>
            <person name="Zhang M."/>
            <person name="Zhou G."/>
        </authorList>
    </citation>
    <scope>NUCLEOTIDE SEQUENCE</scope>
    <source>
        <strain evidence="1">BJSY19SF1-2</strain>
    </source>
</reference>
<reference evidence="1" key="1">
    <citation type="journal article" date="2023" name="Front. Microbiol.">
        <title>Genomic diversity and taxonomic marker for Arcobacter species.</title>
        <authorList>
            <person name="Zhou G."/>
            <person name="Gu Y."/>
            <person name="Wang H."/>
            <person name="Chen X."/>
            <person name="Zhang X."/>
            <person name="Shao Z."/>
            <person name="Yan X."/>
            <person name="Zhang J."/>
            <person name="Zhang M."/>
        </authorList>
    </citation>
    <scope>NUCLEOTIDE SEQUENCE</scope>
    <source>
        <strain evidence="1">BJSY19SF1-2</strain>
    </source>
</reference>
<dbReference type="RefSeq" id="WP_319047654.1">
    <property type="nucleotide sequence ID" value="NZ_JAUQUR010000001.1"/>
</dbReference>
<dbReference type="AlphaFoldDB" id="A0AAW9D909"/>
<accession>A0AAW9D909</accession>
<organism evidence="1 2">
    <name type="scientific">Aliarcobacter skirrowii</name>
    <dbReference type="NCBI Taxonomy" id="28200"/>
    <lineage>
        <taxon>Bacteria</taxon>
        <taxon>Pseudomonadati</taxon>
        <taxon>Campylobacterota</taxon>
        <taxon>Epsilonproteobacteria</taxon>
        <taxon>Campylobacterales</taxon>
        <taxon>Arcobacteraceae</taxon>
        <taxon>Aliarcobacter</taxon>
    </lineage>
</organism>
<evidence type="ECO:0000313" key="1">
    <source>
        <dbReference type="EMBL" id="MDX4068729.1"/>
    </source>
</evidence>
<comment type="caution">
    <text evidence="1">The sequence shown here is derived from an EMBL/GenBank/DDBJ whole genome shotgun (WGS) entry which is preliminary data.</text>
</comment>
<evidence type="ECO:0000313" key="2">
    <source>
        <dbReference type="Proteomes" id="UP001283691"/>
    </source>
</evidence>
<proteinExistence type="predicted"/>
<dbReference type="PROSITE" id="PS51257">
    <property type="entry name" value="PROKAR_LIPOPROTEIN"/>
    <property type="match status" value="1"/>
</dbReference>
<dbReference type="EMBL" id="JAUQUR010000001">
    <property type="protein sequence ID" value="MDX4068729.1"/>
    <property type="molecule type" value="Genomic_DNA"/>
</dbReference>
<sequence length="706" mass="84955">MIFRILFLNLFFTLSLFSCGGGYWWNPDNVEFHFLEKRDNLYLQYSNDLSSASTYNDIIYKYSTKNKEENLKEWQIALENKYDITTLDDIIYKNKNYDLQIDQEFKEYLDFVKQQEDCVIYNPYKNQDLSYCKDFIPEALNKIDNTKNSFLKQRYFYLALRLSHYRSTPFETLGIYNKYFYLVENTNSIVKDWIQGLYAGALVRDEHIEKGVYEFTKLFENSINSHLTFYNFKYIKSQENFDELLNYAKNDDEKAKIYAIRALNYSSNVLEEIKNIYNIDKNSKWLDFLIFRELFKSQTFHNSYGGDYKWYEDEKGEYIEFLKTIDKDDRYLVDLSLVHFNIYFKNYEESKRVVDRLLKEYPNNHEVEVASYILYLNSLNSIDKNIEDEIYRRLSHFDIKENSIYKYTLNLLAKLYKNQNQDFEEYLVNSFYYINYKNLDLINFRKFEEFLKTPQESKLKNLLQKKFKDMVSKNKYSFDFAKITVLINNLKFQEALDTNFDILYSKKVEFNPFNGLIRGNNRSGTKEPFTIAEFLTRVITIQKELENNPNSVMDNFLFANSLYNLSHFGNADKITTTYRRNFDVHTPKLQEEKLDLAMKHYKIALENTDDNELKAKITYLMAKVELAKFDLKNDSYPQYYKNWGSWYTGNSIYNYGSNEFYEAYLKNSGAEYFNKLKDDFKDTRYYNELIQECGDFKTYINRDNKG</sequence>
<name>A0AAW9D909_9BACT</name>
<gene>
    <name evidence="1" type="ORF">Q6A80_03230</name>
</gene>